<reference evidence="1" key="1">
    <citation type="submission" date="2021-01" db="EMBL/GenBank/DDBJ databases">
        <authorList>
            <person name="Corre E."/>
            <person name="Pelletier E."/>
            <person name="Niang G."/>
            <person name="Scheremetjew M."/>
            <person name="Finn R."/>
            <person name="Kale V."/>
            <person name="Holt S."/>
            <person name="Cochrane G."/>
            <person name="Meng A."/>
            <person name="Brown T."/>
            <person name="Cohen L."/>
        </authorList>
    </citation>
    <scope>NUCLEOTIDE SEQUENCE</scope>
    <source>
        <strain evidence="1">Grunow 1884</strain>
    </source>
</reference>
<evidence type="ECO:0000313" key="1">
    <source>
        <dbReference type="EMBL" id="CAD9344393.1"/>
    </source>
</evidence>
<protein>
    <submittedName>
        <fullName evidence="1">Uncharacterized protein</fullName>
    </submittedName>
</protein>
<sequence length="202" mass="21389">MPIRRAGSTSFGQCLACAIAAAVVGPPTLAFDARYNSLSSILRISLPRVMRDMKCTPTCNEEKRNRDGADLKTRAIEPDAPEAAKNICMNSIPIAVPVARILEKNVGNIVAAMTVSTDVSGSDDVPGSRSRVRIPPKVTRLDDTAIDIPNVGKEILSSLVSLLESSTDIFSGSEGSVTVLFENVSLGLIITLSVSSSPDFAR</sequence>
<name>A0A7S1ZN86_TRICV</name>
<dbReference type="EMBL" id="HBGO01021861">
    <property type="protein sequence ID" value="CAD9344393.1"/>
    <property type="molecule type" value="Transcribed_RNA"/>
</dbReference>
<proteinExistence type="predicted"/>
<accession>A0A7S1ZN86</accession>
<dbReference type="AlphaFoldDB" id="A0A7S1ZN86"/>
<organism evidence="1">
    <name type="scientific">Trieres chinensis</name>
    <name type="common">Marine centric diatom</name>
    <name type="synonym">Odontella sinensis</name>
    <dbReference type="NCBI Taxonomy" id="1514140"/>
    <lineage>
        <taxon>Eukaryota</taxon>
        <taxon>Sar</taxon>
        <taxon>Stramenopiles</taxon>
        <taxon>Ochrophyta</taxon>
        <taxon>Bacillariophyta</taxon>
        <taxon>Mediophyceae</taxon>
        <taxon>Biddulphiophycidae</taxon>
        <taxon>Eupodiscales</taxon>
        <taxon>Parodontellaceae</taxon>
        <taxon>Trieres</taxon>
    </lineage>
</organism>
<gene>
    <name evidence="1" type="ORF">OSIN01602_LOCUS12558</name>
</gene>